<name>A0A5N5TNV9_9CRUS</name>
<evidence type="ECO:0000259" key="17">
    <source>
        <dbReference type="PROSITE" id="PS51194"/>
    </source>
</evidence>
<feature type="domain" description="Helicase C-terminal" evidence="17">
    <location>
        <begin position="566"/>
        <end position="734"/>
    </location>
</feature>
<evidence type="ECO:0000256" key="9">
    <source>
        <dbReference type="ARBA" id="ARBA00023242"/>
    </source>
</evidence>
<dbReference type="Proteomes" id="UP000326759">
    <property type="component" value="Unassembled WGS sequence"/>
</dbReference>
<keyword evidence="6" id="KW-0067">ATP-binding</keyword>
<keyword evidence="3" id="KW-0547">Nucleotide-binding</keyword>
<dbReference type="EC" id="5.6.2.4" evidence="11"/>
<dbReference type="PROSITE" id="PS50158">
    <property type="entry name" value="ZF_CCHC"/>
    <property type="match status" value="1"/>
</dbReference>
<dbReference type="GO" id="GO:0005737">
    <property type="term" value="C:cytoplasm"/>
    <property type="evidence" value="ECO:0007669"/>
    <property type="project" value="TreeGrafter"/>
</dbReference>
<feature type="region of interest" description="Disordered" evidence="14">
    <location>
        <begin position="80"/>
        <end position="114"/>
    </location>
</feature>
<feature type="compositionally biased region" description="Basic and acidic residues" evidence="14">
    <location>
        <begin position="57"/>
        <end position="68"/>
    </location>
</feature>
<evidence type="ECO:0000256" key="11">
    <source>
        <dbReference type="ARBA" id="ARBA00034808"/>
    </source>
</evidence>
<keyword evidence="13" id="KW-0862">Zinc</keyword>
<dbReference type="FunFam" id="3.40.50.300:FF:000772">
    <property type="entry name" value="ATP-dependent DNA helicase Q4"/>
    <property type="match status" value="1"/>
</dbReference>
<dbReference type="PANTHER" id="PTHR13710">
    <property type="entry name" value="DNA HELICASE RECQ FAMILY MEMBER"/>
    <property type="match status" value="1"/>
</dbReference>
<dbReference type="GO" id="GO:0005694">
    <property type="term" value="C:chromosome"/>
    <property type="evidence" value="ECO:0007669"/>
    <property type="project" value="TreeGrafter"/>
</dbReference>
<evidence type="ECO:0000256" key="14">
    <source>
        <dbReference type="SAM" id="MobiDB-lite"/>
    </source>
</evidence>
<comment type="catalytic activity">
    <reaction evidence="10">
        <text>Couples ATP hydrolysis with the unwinding of duplex DNA by translocating in the 3'-5' direction.</text>
        <dbReference type="EC" id="5.6.2.4"/>
    </reaction>
</comment>
<sequence>MLFMMLTTAFTLRNVPKMQNLGYGIKEGSGNVTSCQIQDDVFSFEEEENSIPNQESSKQRSYKEKKEDFGINSKKIRDEEVDWAPNSKRTLEEDEDEEKLTPKPKRKRKASKKADFMMNFKSWGDGKRSNTGSKKYYSKEERLKYKIANGKLNDNFVKINLKKKVFVRGKRRMTSEKYKRVEWKKKQVEKRADGGDERAIKKLTCFRCGDFGHWANKCPGKIGDNLIPLDSFNDGDTTYLTIEEATNLAEGVHNSTSEGITRVFKEKNPTSQDDNISAENSDNEILSDWDEADLCALEEAEKTSLETQNESKVISDRCEEKDVNPSVQPLYKLNFDGNIMETPKEVIDTLHLFGYTSFRKGQEEVIMRVLSGQSTLVVQSTGSGKSLCYQLPAYLYAKHFNCITLCVSPLVSLMEDQVTGLPPILKAVCLHTQQSASNREKALNALKQGGVHILLVSPEAIVSSRGGGVLGTLLKELPPVAFACLDEAHCLSEWSHNFRPSYLQVCEILKERFNVNTFLGLTATARNETAVSIAKHLHISLFNQGVIMGTCIPDNLVLSVSRDAKREEALIHLLTGERFESCSSIIIYCTRREECERIATFIRTQMLTASKIDVKSNAKRTRGFSLDAEAYHAGLSGYRRQQIQKRFMNGKLRIVVATVAFGMGIDKADVQGIIHYNMPRNLESYVQEIGRAGRDGNTAHCHLFLDNSDGKDIQELKRHIFANSVDRYVVRKLLNKIFEQKNCVKIKKLLNQPNNENDNNVKKVEINVDTGHPSLKDDSSNEFVCPGHEVALPITELIESLDLPEENIQTLMCYMEMHPHCGLKLMHHAYATCVVSCYRGPRQLCAISKKCPPLAVAIALERKRGKSFDKTNSITFPVVDIASQMGWNSRIVKQELKNLEWERNGPSFKPSGVRVEFSDLAFHLTCKCDLSEEEQDKMLEDIYDRACKQEKDHLKQLHYTYEVLYKASHSSIILCCDEADEEKCSILKEKIKNYFSQCNNSGLRSVHLEEKLYIRPEIEQRIRGDIRSLLSIHSDQSWTGRAVARIFHGISSPNFPSKVWGRVRKFWRLHLETDFNLLLTIASKEILKCR</sequence>
<reference evidence="18 19" key="1">
    <citation type="journal article" date="2019" name="PLoS Biol.">
        <title>Sex chromosomes control vertical transmission of feminizing Wolbachia symbionts in an isopod.</title>
        <authorList>
            <person name="Becking T."/>
            <person name="Chebbi M.A."/>
            <person name="Giraud I."/>
            <person name="Moumen B."/>
            <person name="Laverre T."/>
            <person name="Caubet Y."/>
            <person name="Peccoud J."/>
            <person name="Gilbert C."/>
            <person name="Cordaux R."/>
        </authorList>
    </citation>
    <scope>NUCLEOTIDE SEQUENCE [LARGE SCALE GENOMIC DNA]</scope>
    <source>
        <strain evidence="18">ANa2</strain>
        <tissue evidence="18">Whole body excluding digestive tract and cuticle</tissue>
    </source>
</reference>
<feature type="region of interest" description="Disordered" evidence="14">
    <location>
        <begin position="45"/>
        <end position="68"/>
    </location>
</feature>
<evidence type="ECO:0000313" key="18">
    <source>
        <dbReference type="EMBL" id="KAB7507864.1"/>
    </source>
</evidence>
<comment type="caution">
    <text evidence="18">The sequence shown here is derived from an EMBL/GenBank/DDBJ whole genome shotgun (WGS) entry which is preliminary data.</text>
</comment>
<dbReference type="GO" id="GO:0016787">
    <property type="term" value="F:hydrolase activity"/>
    <property type="evidence" value="ECO:0007669"/>
    <property type="project" value="UniProtKB-KW"/>
</dbReference>
<dbReference type="Gene3D" id="4.10.60.10">
    <property type="entry name" value="Zinc finger, CCHC-type"/>
    <property type="match status" value="1"/>
</dbReference>
<dbReference type="GO" id="GO:0003677">
    <property type="term" value="F:DNA binding"/>
    <property type="evidence" value="ECO:0007669"/>
    <property type="project" value="UniProtKB-KW"/>
</dbReference>
<evidence type="ECO:0000259" key="15">
    <source>
        <dbReference type="PROSITE" id="PS50158"/>
    </source>
</evidence>
<dbReference type="PROSITE" id="PS51192">
    <property type="entry name" value="HELICASE_ATP_BIND_1"/>
    <property type="match status" value="1"/>
</dbReference>
<proteinExistence type="inferred from homology"/>
<dbReference type="Gene3D" id="3.40.50.300">
    <property type="entry name" value="P-loop containing nucleotide triphosphate hydrolases"/>
    <property type="match status" value="2"/>
</dbReference>
<evidence type="ECO:0000256" key="8">
    <source>
        <dbReference type="ARBA" id="ARBA00023235"/>
    </source>
</evidence>
<organism evidence="18 19">
    <name type="scientific">Armadillidium nasatum</name>
    <dbReference type="NCBI Taxonomy" id="96803"/>
    <lineage>
        <taxon>Eukaryota</taxon>
        <taxon>Metazoa</taxon>
        <taxon>Ecdysozoa</taxon>
        <taxon>Arthropoda</taxon>
        <taxon>Crustacea</taxon>
        <taxon>Multicrustacea</taxon>
        <taxon>Malacostraca</taxon>
        <taxon>Eumalacostraca</taxon>
        <taxon>Peracarida</taxon>
        <taxon>Isopoda</taxon>
        <taxon>Oniscidea</taxon>
        <taxon>Crinocheta</taxon>
        <taxon>Armadillidiidae</taxon>
        <taxon>Armadillidium</taxon>
    </lineage>
</organism>
<dbReference type="Pfam" id="PF00270">
    <property type="entry name" value="DEAD"/>
    <property type="match status" value="1"/>
</dbReference>
<dbReference type="GO" id="GO:0005634">
    <property type="term" value="C:nucleus"/>
    <property type="evidence" value="ECO:0007669"/>
    <property type="project" value="UniProtKB-SubCell"/>
</dbReference>
<dbReference type="GO" id="GO:0000724">
    <property type="term" value="P:double-strand break repair via homologous recombination"/>
    <property type="evidence" value="ECO:0007669"/>
    <property type="project" value="TreeGrafter"/>
</dbReference>
<dbReference type="InterPro" id="IPR004589">
    <property type="entry name" value="DNA_helicase_ATP-dep_RecQ"/>
</dbReference>
<evidence type="ECO:0000256" key="13">
    <source>
        <dbReference type="PROSITE-ProRule" id="PRU00047"/>
    </source>
</evidence>
<dbReference type="GO" id="GO:0008270">
    <property type="term" value="F:zinc ion binding"/>
    <property type="evidence" value="ECO:0007669"/>
    <property type="project" value="UniProtKB-KW"/>
</dbReference>
<keyword evidence="9" id="KW-0539">Nucleus</keyword>
<dbReference type="Pfam" id="PF00271">
    <property type="entry name" value="Helicase_C"/>
    <property type="match status" value="1"/>
</dbReference>
<dbReference type="Pfam" id="PF00098">
    <property type="entry name" value="zf-CCHC"/>
    <property type="match status" value="1"/>
</dbReference>
<protein>
    <recommendedName>
        <fullName evidence="11">DNA 3'-5' helicase</fullName>
        <ecNumber evidence="11">5.6.2.4</ecNumber>
    </recommendedName>
</protein>
<evidence type="ECO:0000256" key="3">
    <source>
        <dbReference type="ARBA" id="ARBA00022741"/>
    </source>
</evidence>
<dbReference type="InterPro" id="IPR001650">
    <property type="entry name" value="Helicase_C-like"/>
</dbReference>
<comment type="similarity">
    <text evidence="2">Belongs to the helicase family. RecQ subfamily.</text>
</comment>
<evidence type="ECO:0000256" key="4">
    <source>
        <dbReference type="ARBA" id="ARBA00022801"/>
    </source>
</evidence>
<keyword evidence="4" id="KW-0378">Hydrolase</keyword>
<feature type="compositionally biased region" description="Basic residues" evidence="14">
    <location>
        <begin position="102"/>
        <end position="111"/>
    </location>
</feature>
<accession>A0A5N5TNV9</accession>
<dbReference type="InterPro" id="IPR027417">
    <property type="entry name" value="P-loop_NTPase"/>
</dbReference>
<keyword evidence="8" id="KW-0413">Isomerase</keyword>
<dbReference type="SMART" id="SM00490">
    <property type="entry name" value="HELICc"/>
    <property type="match status" value="1"/>
</dbReference>
<feature type="domain" description="CCHC-type" evidence="15">
    <location>
        <begin position="205"/>
        <end position="219"/>
    </location>
</feature>
<feature type="domain" description="Helicase ATP-binding" evidence="16">
    <location>
        <begin position="366"/>
        <end position="543"/>
    </location>
</feature>
<dbReference type="InterPro" id="IPR011545">
    <property type="entry name" value="DEAD/DEAH_box_helicase_dom"/>
</dbReference>
<gene>
    <name evidence="18" type="primary">RECQL4</name>
    <name evidence="18" type="ORF">Anas_02999</name>
</gene>
<evidence type="ECO:0000256" key="5">
    <source>
        <dbReference type="ARBA" id="ARBA00022806"/>
    </source>
</evidence>
<dbReference type="PANTHER" id="PTHR13710:SF108">
    <property type="entry name" value="ATP-DEPENDENT DNA HELICASE Q4"/>
    <property type="match status" value="1"/>
</dbReference>
<keyword evidence="19" id="KW-1185">Reference proteome</keyword>
<dbReference type="GO" id="GO:0043138">
    <property type="term" value="F:3'-5' DNA helicase activity"/>
    <property type="evidence" value="ECO:0007669"/>
    <property type="project" value="UniProtKB-EC"/>
</dbReference>
<evidence type="ECO:0000256" key="10">
    <source>
        <dbReference type="ARBA" id="ARBA00034617"/>
    </source>
</evidence>
<dbReference type="PROSITE" id="PS51194">
    <property type="entry name" value="HELICASE_CTER"/>
    <property type="match status" value="1"/>
</dbReference>
<evidence type="ECO:0000256" key="6">
    <source>
        <dbReference type="ARBA" id="ARBA00022840"/>
    </source>
</evidence>
<keyword evidence="5 18" id="KW-0347">Helicase</keyword>
<comment type="catalytic activity">
    <reaction evidence="12">
        <text>ATP + H2O = ADP + phosphate + H(+)</text>
        <dbReference type="Rhea" id="RHEA:13065"/>
        <dbReference type="ChEBI" id="CHEBI:15377"/>
        <dbReference type="ChEBI" id="CHEBI:15378"/>
        <dbReference type="ChEBI" id="CHEBI:30616"/>
        <dbReference type="ChEBI" id="CHEBI:43474"/>
        <dbReference type="ChEBI" id="CHEBI:456216"/>
    </reaction>
</comment>
<evidence type="ECO:0000256" key="7">
    <source>
        <dbReference type="ARBA" id="ARBA00023125"/>
    </source>
</evidence>
<evidence type="ECO:0000313" key="19">
    <source>
        <dbReference type="Proteomes" id="UP000326759"/>
    </source>
</evidence>
<keyword evidence="13" id="KW-0479">Metal-binding</keyword>
<dbReference type="InterPro" id="IPR014001">
    <property type="entry name" value="Helicase_ATP-bd"/>
</dbReference>
<dbReference type="GO" id="GO:0009378">
    <property type="term" value="F:four-way junction helicase activity"/>
    <property type="evidence" value="ECO:0007669"/>
    <property type="project" value="TreeGrafter"/>
</dbReference>
<dbReference type="CDD" id="cd18018">
    <property type="entry name" value="DEXHc_RecQ4-like"/>
    <property type="match status" value="1"/>
</dbReference>
<dbReference type="NCBIfam" id="TIGR00614">
    <property type="entry name" value="recQ_fam"/>
    <property type="match status" value="1"/>
</dbReference>
<dbReference type="EMBL" id="SEYY01000173">
    <property type="protein sequence ID" value="KAB7507864.1"/>
    <property type="molecule type" value="Genomic_DNA"/>
</dbReference>
<dbReference type="InterPro" id="IPR001878">
    <property type="entry name" value="Znf_CCHC"/>
</dbReference>
<evidence type="ECO:0000256" key="12">
    <source>
        <dbReference type="ARBA" id="ARBA00049360"/>
    </source>
</evidence>
<dbReference type="SUPFAM" id="SSF57756">
    <property type="entry name" value="Retrovirus zinc finger-like domains"/>
    <property type="match status" value="1"/>
</dbReference>
<dbReference type="SMART" id="SM00487">
    <property type="entry name" value="DEXDc"/>
    <property type="match status" value="1"/>
</dbReference>
<dbReference type="SMART" id="SM00343">
    <property type="entry name" value="ZnF_C2HC"/>
    <property type="match status" value="1"/>
</dbReference>
<dbReference type="InterPro" id="IPR036875">
    <property type="entry name" value="Znf_CCHC_sf"/>
</dbReference>
<dbReference type="AlphaFoldDB" id="A0A5N5TNV9"/>
<evidence type="ECO:0000259" key="16">
    <source>
        <dbReference type="PROSITE" id="PS51192"/>
    </source>
</evidence>
<dbReference type="SUPFAM" id="SSF52540">
    <property type="entry name" value="P-loop containing nucleoside triphosphate hydrolases"/>
    <property type="match status" value="1"/>
</dbReference>
<keyword evidence="13" id="KW-0863">Zinc-finger</keyword>
<keyword evidence="7" id="KW-0238">DNA-binding</keyword>
<dbReference type="OrthoDB" id="18781at2759"/>
<evidence type="ECO:0000256" key="1">
    <source>
        <dbReference type="ARBA" id="ARBA00004123"/>
    </source>
</evidence>
<dbReference type="GO" id="GO:0005524">
    <property type="term" value="F:ATP binding"/>
    <property type="evidence" value="ECO:0007669"/>
    <property type="project" value="UniProtKB-KW"/>
</dbReference>
<evidence type="ECO:0000256" key="2">
    <source>
        <dbReference type="ARBA" id="ARBA00005446"/>
    </source>
</evidence>
<comment type="subcellular location">
    <subcellularLocation>
        <location evidence="1">Nucleus</location>
    </subcellularLocation>
</comment>